<name>A0A5B9W8H4_9BACT</name>
<reference evidence="3 4" key="1">
    <citation type="submission" date="2019-08" db="EMBL/GenBank/DDBJ databases">
        <title>Deep-cultivation of Planctomycetes and their phenomic and genomic characterization uncovers novel biology.</title>
        <authorList>
            <person name="Wiegand S."/>
            <person name="Jogler M."/>
            <person name="Boedeker C."/>
            <person name="Pinto D."/>
            <person name="Vollmers J."/>
            <person name="Rivas-Marin E."/>
            <person name="Kohn T."/>
            <person name="Peeters S.H."/>
            <person name="Heuer A."/>
            <person name="Rast P."/>
            <person name="Oberbeckmann S."/>
            <person name="Bunk B."/>
            <person name="Jeske O."/>
            <person name="Meyerdierks A."/>
            <person name="Storesund J.E."/>
            <person name="Kallscheuer N."/>
            <person name="Luecker S."/>
            <person name="Lage O.M."/>
            <person name="Pohl T."/>
            <person name="Merkel B.J."/>
            <person name="Hornburger P."/>
            <person name="Mueller R.-W."/>
            <person name="Bruemmer F."/>
            <person name="Labrenz M."/>
            <person name="Spormann A.M."/>
            <person name="Op den Camp H."/>
            <person name="Overmann J."/>
            <person name="Amann R."/>
            <person name="Jetten M.S.M."/>
            <person name="Mascher T."/>
            <person name="Medema M.H."/>
            <person name="Devos D.P."/>
            <person name="Kaster A.-K."/>
            <person name="Ovreas L."/>
            <person name="Rohde M."/>
            <person name="Galperin M.Y."/>
            <person name="Jogler C."/>
        </authorList>
    </citation>
    <scope>NUCLEOTIDE SEQUENCE [LARGE SCALE GENOMIC DNA]</scope>
    <source>
        <strain evidence="3 4">OJF2</strain>
    </source>
</reference>
<evidence type="ECO:0000313" key="4">
    <source>
        <dbReference type="Proteomes" id="UP000324233"/>
    </source>
</evidence>
<evidence type="ECO:0000313" key="3">
    <source>
        <dbReference type="EMBL" id="QEH36439.1"/>
    </source>
</evidence>
<feature type="chain" id="PRO_5022716060" evidence="1">
    <location>
        <begin position="20"/>
        <end position="202"/>
    </location>
</feature>
<evidence type="ECO:0000256" key="1">
    <source>
        <dbReference type="SAM" id="SignalP"/>
    </source>
</evidence>
<dbReference type="Proteomes" id="UP000324233">
    <property type="component" value="Chromosome"/>
</dbReference>
<dbReference type="SUPFAM" id="SSF52833">
    <property type="entry name" value="Thioredoxin-like"/>
    <property type="match status" value="1"/>
</dbReference>
<keyword evidence="4" id="KW-1185">Reference proteome</keyword>
<dbReference type="OrthoDB" id="9809746at2"/>
<evidence type="ECO:0000259" key="2">
    <source>
        <dbReference type="PROSITE" id="PS51352"/>
    </source>
</evidence>
<dbReference type="PANTHER" id="PTHR43640">
    <property type="entry name" value="OS07G0260300 PROTEIN"/>
    <property type="match status" value="1"/>
</dbReference>
<dbReference type="EMBL" id="CP042997">
    <property type="protein sequence ID" value="QEH36439.1"/>
    <property type="molecule type" value="Genomic_DNA"/>
</dbReference>
<dbReference type="GO" id="GO:0016491">
    <property type="term" value="F:oxidoreductase activity"/>
    <property type="evidence" value="ECO:0007669"/>
    <property type="project" value="InterPro"/>
</dbReference>
<dbReference type="Gene3D" id="3.40.30.10">
    <property type="entry name" value="Glutaredoxin"/>
    <property type="match status" value="1"/>
</dbReference>
<feature type="domain" description="Thioredoxin" evidence="2">
    <location>
        <begin position="27"/>
        <end position="182"/>
    </location>
</feature>
<organism evidence="3 4">
    <name type="scientific">Aquisphaera giovannonii</name>
    <dbReference type="NCBI Taxonomy" id="406548"/>
    <lineage>
        <taxon>Bacteria</taxon>
        <taxon>Pseudomonadati</taxon>
        <taxon>Planctomycetota</taxon>
        <taxon>Planctomycetia</taxon>
        <taxon>Isosphaerales</taxon>
        <taxon>Isosphaeraceae</taxon>
        <taxon>Aquisphaera</taxon>
    </lineage>
</organism>
<dbReference type="InterPro" id="IPR047262">
    <property type="entry name" value="PRX-like1"/>
</dbReference>
<feature type="signal peptide" evidence="1">
    <location>
        <begin position="1"/>
        <end position="19"/>
    </location>
</feature>
<proteinExistence type="predicted"/>
<dbReference type="InterPro" id="IPR013766">
    <property type="entry name" value="Thioredoxin_domain"/>
</dbReference>
<sequence length="202" mass="21909" precursor="true">MRKVLLSLAVLALAVPAYAADHYNKKVKVGDQAPDFSGIPAVAPNGEQTSLTLGDIKEDVVVLVFLANHCPAVLAADDRIIEFTSEYKDKPVKVVAVAVSNADEDKLPGIKNHAKEKKINYTYGHDETQAIGKAYGASNTPHFFVLDKERKIRYIGAMDDNVMNETKVTKHYLKDAVDALLAGNTPPVEETRPAGCGISYAK</sequence>
<dbReference type="RefSeq" id="WP_148596126.1">
    <property type="nucleotide sequence ID" value="NZ_CP042997.1"/>
</dbReference>
<dbReference type="PROSITE" id="PS51352">
    <property type="entry name" value="THIOREDOXIN_2"/>
    <property type="match status" value="1"/>
</dbReference>
<dbReference type="Pfam" id="PF08534">
    <property type="entry name" value="Redoxin"/>
    <property type="match status" value="1"/>
</dbReference>
<gene>
    <name evidence="3" type="primary">resA_14</name>
    <name evidence="3" type="ORF">OJF2_50030</name>
</gene>
<accession>A0A5B9W8H4</accession>
<protein>
    <submittedName>
        <fullName evidence="3">Thiol-disulfide oxidoreductase ResA</fullName>
    </submittedName>
</protein>
<dbReference type="InterPro" id="IPR013740">
    <property type="entry name" value="Redoxin"/>
</dbReference>
<dbReference type="KEGG" id="agv:OJF2_50030"/>
<keyword evidence="1" id="KW-0732">Signal</keyword>
<dbReference type="AlphaFoldDB" id="A0A5B9W8H4"/>
<dbReference type="InterPro" id="IPR036249">
    <property type="entry name" value="Thioredoxin-like_sf"/>
</dbReference>
<dbReference type="PANTHER" id="PTHR43640:SF1">
    <property type="entry name" value="THIOREDOXIN-DEPENDENT PEROXIREDOXIN"/>
    <property type="match status" value="1"/>
</dbReference>